<feature type="compositionally biased region" description="Low complexity" evidence="2">
    <location>
        <begin position="1166"/>
        <end position="1182"/>
    </location>
</feature>
<organism evidence="5">
    <name type="scientific">Chromera velia CCMP2878</name>
    <dbReference type="NCBI Taxonomy" id="1169474"/>
    <lineage>
        <taxon>Eukaryota</taxon>
        <taxon>Sar</taxon>
        <taxon>Alveolata</taxon>
        <taxon>Colpodellida</taxon>
        <taxon>Chromeraceae</taxon>
        <taxon>Chromera</taxon>
    </lineage>
</organism>
<protein>
    <recommendedName>
        <fullName evidence="4">RNase III domain-containing protein</fullName>
    </recommendedName>
</protein>
<dbReference type="SMART" id="SM00535">
    <property type="entry name" value="RIBOc"/>
    <property type="match status" value="1"/>
</dbReference>
<evidence type="ECO:0000313" key="5">
    <source>
        <dbReference type="EMBL" id="CEM06487.1"/>
    </source>
</evidence>
<dbReference type="Gene3D" id="1.10.1520.10">
    <property type="entry name" value="Ribonuclease III domain"/>
    <property type="match status" value="1"/>
</dbReference>
<keyword evidence="1" id="KW-0378">Hydrolase</keyword>
<dbReference type="InterPro" id="IPR000999">
    <property type="entry name" value="RNase_III_dom"/>
</dbReference>
<feature type="signal peptide" evidence="3">
    <location>
        <begin position="1"/>
        <end position="21"/>
    </location>
</feature>
<feature type="compositionally biased region" description="Acidic residues" evidence="2">
    <location>
        <begin position="613"/>
        <end position="635"/>
    </location>
</feature>
<feature type="domain" description="RNase III" evidence="4">
    <location>
        <begin position="73"/>
        <end position="198"/>
    </location>
</feature>
<feature type="region of interest" description="Disordered" evidence="2">
    <location>
        <begin position="457"/>
        <end position="539"/>
    </location>
</feature>
<dbReference type="Pfam" id="PF00636">
    <property type="entry name" value="Ribonuclease_3"/>
    <property type="match status" value="1"/>
</dbReference>
<dbReference type="AlphaFoldDB" id="A0A0G4F3J4"/>
<evidence type="ECO:0000256" key="2">
    <source>
        <dbReference type="SAM" id="MobiDB-lite"/>
    </source>
</evidence>
<dbReference type="PANTHER" id="PTHR14950:SF37">
    <property type="entry name" value="ENDORIBONUCLEASE DICER"/>
    <property type="match status" value="1"/>
</dbReference>
<feature type="compositionally biased region" description="Basic and acidic residues" evidence="2">
    <location>
        <begin position="1151"/>
        <end position="1161"/>
    </location>
</feature>
<dbReference type="EMBL" id="CDMZ01000090">
    <property type="protein sequence ID" value="CEM06487.1"/>
    <property type="molecule type" value="Genomic_DNA"/>
</dbReference>
<dbReference type="GO" id="GO:0030422">
    <property type="term" value="P:siRNA processing"/>
    <property type="evidence" value="ECO:0007669"/>
    <property type="project" value="TreeGrafter"/>
</dbReference>
<dbReference type="PROSITE" id="PS50142">
    <property type="entry name" value="RNASE_3_2"/>
    <property type="match status" value="1"/>
</dbReference>
<dbReference type="VEuPathDB" id="CryptoDB:Cvel_14923"/>
<dbReference type="PANTHER" id="PTHR14950">
    <property type="entry name" value="DICER-RELATED"/>
    <property type="match status" value="1"/>
</dbReference>
<dbReference type="InterPro" id="IPR036389">
    <property type="entry name" value="RNase_III_sf"/>
</dbReference>
<dbReference type="CDD" id="cd00593">
    <property type="entry name" value="RIBOc"/>
    <property type="match status" value="1"/>
</dbReference>
<feature type="compositionally biased region" description="Basic residues" evidence="2">
    <location>
        <begin position="1183"/>
        <end position="1196"/>
    </location>
</feature>
<accession>A0A0G4F3J4</accession>
<feature type="region of interest" description="Disordered" evidence="2">
    <location>
        <begin position="1147"/>
        <end position="1196"/>
    </location>
</feature>
<feature type="compositionally biased region" description="Acidic residues" evidence="2">
    <location>
        <begin position="580"/>
        <end position="604"/>
    </location>
</feature>
<evidence type="ECO:0000259" key="4">
    <source>
        <dbReference type="PROSITE" id="PS50142"/>
    </source>
</evidence>
<name>A0A0G4F3J4_9ALVE</name>
<dbReference type="GO" id="GO:0004525">
    <property type="term" value="F:ribonuclease III activity"/>
    <property type="evidence" value="ECO:0007669"/>
    <property type="project" value="InterPro"/>
</dbReference>
<dbReference type="GO" id="GO:0005634">
    <property type="term" value="C:nucleus"/>
    <property type="evidence" value="ECO:0007669"/>
    <property type="project" value="TreeGrafter"/>
</dbReference>
<feature type="compositionally biased region" description="Basic and acidic residues" evidence="2">
    <location>
        <begin position="710"/>
        <end position="720"/>
    </location>
</feature>
<feature type="region of interest" description="Disordered" evidence="2">
    <location>
        <begin position="704"/>
        <end position="742"/>
    </location>
</feature>
<feature type="compositionally biased region" description="Basic residues" evidence="2">
    <location>
        <begin position="457"/>
        <end position="470"/>
    </location>
</feature>
<keyword evidence="3" id="KW-0732">Signal</keyword>
<evidence type="ECO:0000256" key="3">
    <source>
        <dbReference type="SAM" id="SignalP"/>
    </source>
</evidence>
<dbReference type="SUPFAM" id="SSF69065">
    <property type="entry name" value="RNase III domain-like"/>
    <property type="match status" value="1"/>
</dbReference>
<proteinExistence type="predicted"/>
<feature type="region of interest" description="Disordered" evidence="2">
    <location>
        <begin position="563"/>
        <end position="643"/>
    </location>
</feature>
<dbReference type="GO" id="GO:0003723">
    <property type="term" value="F:RNA binding"/>
    <property type="evidence" value="ECO:0007669"/>
    <property type="project" value="TreeGrafter"/>
</dbReference>
<feature type="chain" id="PRO_5005188235" description="RNase III domain-containing protein" evidence="3">
    <location>
        <begin position="22"/>
        <end position="1196"/>
    </location>
</feature>
<dbReference type="GO" id="GO:0005737">
    <property type="term" value="C:cytoplasm"/>
    <property type="evidence" value="ECO:0007669"/>
    <property type="project" value="TreeGrafter"/>
</dbReference>
<evidence type="ECO:0000256" key="1">
    <source>
        <dbReference type="ARBA" id="ARBA00022801"/>
    </source>
</evidence>
<sequence length="1196" mass="134656">MGSSIIFVVLVGVFALSSVGANAFLQRGIPHDGLFSGYRNRRGGETLLRLKEGQQPAMPVSDSEIFELFEQQLFEKVESMGYTFENRTLLTSAFAHPTWCASQSPAKPATEFNRLEYLGDKIVGHLAADFLWPRFPYASTGDLHDMGTSMVRNDAFRYMMKVLNLDKYVLYDPKMVLLDKVLPDAFEAFTCALYQDMSRRGAGLDVRIKPGQHGFAYAQLRAFFETNFYPQWENIVSKYGFFRLSKLPEIDTTEHQNDKVSAAEELQVRALGREGPSSPEMVPPSSVEEVDRQYGWKAKRVERVGGYAMSGTVKEERRTYAPVNTLRHFWRRALHTLLAAALRRKSNTNFNSELCTYSLMKWKTRFKQVEVRAAGWLGQAIGHGIGLNVNKAREAAARDAAVFLLEFLTAAYDMSGLHDHSTYSDPMYYHSSTSVDLWWLDFFEITDAEREWKRKRNRKLRKMQTKRAQRRREEERLAAETAMDFADGEEKERLSVDSDGFVRSSFDASPSGKTSEEIGSEEGVTEREKSPDDEASLGSLLAEGGWGADEMEGVERSGRAGLQGVTHAKGSSSAAAVGIEETEGEEEGDGGDDDEGEEGDEASDDLMVSSLEDKEEEEGDGEEDEEGDLDFSEDSVVERALQELEGPTVHKRIVEVERVERVRSMQAVLHVLRQEVVKWEIKRQARMKRVFGIKEVVEDGLDFFSETEGSSEKVEEKTEKEEEEGETTEAEGEEGREVPLRKSKRHYAYETEKDKITTEAFKEQAKEEVSEKKYLQRDARLTENLREIAVSRKAGFYKDRAKMALQIMADAGNENAIEALRAVDAAEGVRDRQKIVQRERRADGKTEVGVDDIDLSHLERALRRDITRVDWTSKLDLLMREVSFQNGHKPPPRNSALAPPQGMTVPYCKVTGYFFAGNRKGVIRKPEMHIIAEGWGLTAEAARQEASRMAVRECGKAYARWGESSEEDGAVPSTKRGRHLKAPFPDFLLAFSDADAQKVRARLPGRITVEEGIFCDPKSLLDFFSLLQQHEWDDLPMSWSQTCFLFPASRLAGSARASERDVKGWFEDIKNGMVFKKTGKKTVVGLSWKGVQVFLGIQPWMFVPGGGPCGVNSRGKGFIEAVPHTRRVELLELTNFKIWEADVSVDDDDTGKERLDRKDEGCQGEAQAASSSSSSSSGQGARRAVRKPLYKRLLKR</sequence>
<reference evidence="5" key="1">
    <citation type="submission" date="2014-11" db="EMBL/GenBank/DDBJ databases">
        <authorList>
            <person name="Otto D Thomas"/>
            <person name="Naeem Raeece"/>
        </authorList>
    </citation>
    <scope>NUCLEOTIDE SEQUENCE</scope>
</reference>
<gene>
    <name evidence="5" type="ORF">Cvel_14923</name>
</gene>
<feature type="compositionally biased region" description="Acidic residues" evidence="2">
    <location>
        <begin position="721"/>
        <end position="732"/>
    </location>
</feature>